<dbReference type="EMBL" id="LYDR01000116">
    <property type="protein sequence ID" value="ODA30056.1"/>
    <property type="molecule type" value="Genomic_DNA"/>
</dbReference>
<name>A0A1C3E9Z1_9PLAN</name>
<gene>
    <name evidence="1" type="ORF">A6X21_06880</name>
</gene>
<protein>
    <submittedName>
        <fullName evidence="1">Uncharacterized protein</fullName>
    </submittedName>
</protein>
<evidence type="ECO:0000313" key="1">
    <source>
        <dbReference type="EMBL" id="ODA30056.1"/>
    </source>
</evidence>
<organism evidence="1 2">
    <name type="scientific">Planctopirus hydrillae</name>
    <dbReference type="NCBI Taxonomy" id="1841610"/>
    <lineage>
        <taxon>Bacteria</taxon>
        <taxon>Pseudomonadati</taxon>
        <taxon>Planctomycetota</taxon>
        <taxon>Planctomycetia</taxon>
        <taxon>Planctomycetales</taxon>
        <taxon>Planctomycetaceae</taxon>
        <taxon>Planctopirus</taxon>
    </lineage>
</organism>
<accession>A0A1C3E9Z1</accession>
<proteinExistence type="predicted"/>
<dbReference type="AlphaFoldDB" id="A0A1C3E9Z1"/>
<keyword evidence="2" id="KW-1185">Reference proteome</keyword>
<comment type="caution">
    <text evidence="1">The sequence shown here is derived from an EMBL/GenBank/DDBJ whole genome shotgun (WGS) entry which is preliminary data.</text>
</comment>
<dbReference type="Proteomes" id="UP000094828">
    <property type="component" value="Unassembled WGS sequence"/>
</dbReference>
<evidence type="ECO:0000313" key="2">
    <source>
        <dbReference type="Proteomes" id="UP000094828"/>
    </source>
</evidence>
<reference evidence="1 2" key="1">
    <citation type="submission" date="2016-05" db="EMBL/GenBank/DDBJ databases">
        <title>Genomic and physiological characterization of Planctopirus sp. isolated from fresh water lake.</title>
        <authorList>
            <person name="Subhash Y."/>
            <person name="Ramana C."/>
        </authorList>
    </citation>
    <scope>NUCLEOTIDE SEQUENCE [LARGE SCALE GENOMIC DNA]</scope>
    <source>
        <strain evidence="1 2">JC280</strain>
    </source>
</reference>
<sequence>MTEVLMHPEAGLGGHDRISCDLSEASCNETHGQEVFHKLHKCKSLFDWCNTHSVMIEIDWGVGIPGDLQGVDTIELPRGYLRLLAANKIDLTVSVYRKDDL</sequence>